<keyword evidence="4" id="KW-1185">Reference proteome</keyword>
<dbReference type="EMBL" id="JACHHZ010000001">
    <property type="protein sequence ID" value="MBB6092371.1"/>
    <property type="molecule type" value="Genomic_DNA"/>
</dbReference>
<keyword evidence="2" id="KW-0472">Membrane</keyword>
<organism evidence="3 4">
    <name type="scientific">Povalibacter uvarum</name>
    <dbReference type="NCBI Taxonomy" id="732238"/>
    <lineage>
        <taxon>Bacteria</taxon>
        <taxon>Pseudomonadati</taxon>
        <taxon>Pseudomonadota</taxon>
        <taxon>Gammaproteobacteria</taxon>
        <taxon>Steroidobacterales</taxon>
        <taxon>Steroidobacteraceae</taxon>
        <taxon>Povalibacter</taxon>
    </lineage>
</organism>
<sequence length="72" mass="8360">MAAQIKAQGDNGRSGNEAQKERVRRPWHHYLLLWPIVLDKDKHRRNGRLFTAREWVGWAIVVLVIVLAVAFT</sequence>
<comment type="caution">
    <text evidence="3">The sequence shown here is derived from an EMBL/GenBank/DDBJ whole genome shotgun (WGS) entry which is preliminary data.</text>
</comment>
<keyword evidence="2" id="KW-0812">Transmembrane</keyword>
<evidence type="ECO:0000313" key="3">
    <source>
        <dbReference type="EMBL" id="MBB6092371.1"/>
    </source>
</evidence>
<name>A0A841HGV9_9GAMM</name>
<accession>A0A841HGV9</accession>
<feature type="region of interest" description="Disordered" evidence="1">
    <location>
        <begin position="1"/>
        <end position="22"/>
    </location>
</feature>
<feature type="transmembrane region" description="Helical" evidence="2">
    <location>
        <begin position="52"/>
        <end position="71"/>
    </location>
</feature>
<gene>
    <name evidence="3" type="ORF">HNQ60_001217</name>
</gene>
<evidence type="ECO:0000313" key="4">
    <source>
        <dbReference type="Proteomes" id="UP000588068"/>
    </source>
</evidence>
<dbReference type="AlphaFoldDB" id="A0A841HGV9"/>
<keyword evidence="2" id="KW-1133">Transmembrane helix</keyword>
<proteinExistence type="predicted"/>
<evidence type="ECO:0000256" key="1">
    <source>
        <dbReference type="SAM" id="MobiDB-lite"/>
    </source>
</evidence>
<dbReference type="Proteomes" id="UP000588068">
    <property type="component" value="Unassembled WGS sequence"/>
</dbReference>
<protein>
    <submittedName>
        <fullName evidence="3">Uncharacterized protein</fullName>
    </submittedName>
</protein>
<evidence type="ECO:0000256" key="2">
    <source>
        <dbReference type="SAM" id="Phobius"/>
    </source>
</evidence>
<reference evidence="3 4" key="1">
    <citation type="submission" date="2020-08" db="EMBL/GenBank/DDBJ databases">
        <title>Genomic Encyclopedia of Type Strains, Phase IV (KMG-IV): sequencing the most valuable type-strain genomes for metagenomic binning, comparative biology and taxonomic classification.</title>
        <authorList>
            <person name="Goeker M."/>
        </authorList>
    </citation>
    <scope>NUCLEOTIDE SEQUENCE [LARGE SCALE GENOMIC DNA]</scope>
    <source>
        <strain evidence="3 4">DSM 26723</strain>
    </source>
</reference>